<keyword evidence="1 4" id="KW-0732">Signal</keyword>
<name>A0A2B4SD29_STYPI</name>
<keyword evidence="3" id="KW-0812">Transmembrane</keyword>
<evidence type="ECO:0000256" key="1">
    <source>
        <dbReference type="ARBA" id="ARBA00022729"/>
    </source>
</evidence>
<comment type="caution">
    <text evidence="5">The sequence shown here is derived from an EMBL/GenBank/DDBJ whole genome shotgun (WGS) entry which is preliminary data.</text>
</comment>
<dbReference type="SUPFAM" id="SSF57302">
    <property type="entry name" value="Snake toxin-like"/>
    <property type="match status" value="1"/>
</dbReference>
<feature type="transmembrane region" description="Helical" evidence="3">
    <location>
        <begin position="107"/>
        <end position="127"/>
    </location>
</feature>
<dbReference type="Gene3D" id="2.10.60.10">
    <property type="entry name" value="CD59"/>
    <property type="match status" value="1"/>
</dbReference>
<evidence type="ECO:0000313" key="6">
    <source>
        <dbReference type="Proteomes" id="UP000225706"/>
    </source>
</evidence>
<feature type="signal peptide" evidence="4">
    <location>
        <begin position="1"/>
        <end position="21"/>
    </location>
</feature>
<dbReference type="Proteomes" id="UP000225706">
    <property type="component" value="Unassembled WGS sequence"/>
</dbReference>
<sequence length="129" mass="14126">MKVQVTVFLLLFFIANHQVSSLECNACSSSTSWDDCKSSQVKCRSQENQCIQVYFKYGGREIFSKDCAPESSCESSKNPICAEVAGSDFTCDITCCNDKDNCNAGSVFSFSGFLFLACASASLMFSVEF</sequence>
<evidence type="ECO:0000313" key="5">
    <source>
        <dbReference type="EMBL" id="PFX26345.1"/>
    </source>
</evidence>
<keyword evidence="6" id="KW-1185">Reference proteome</keyword>
<dbReference type="EMBL" id="LSMT01000128">
    <property type="protein sequence ID" value="PFX26345.1"/>
    <property type="molecule type" value="Genomic_DNA"/>
</dbReference>
<keyword evidence="3" id="KW-1133">Transmembrane helix</keyword>
<dbReference type="PANTHER" id="PTHR10036">
    <property type="entry name" value="CD59 GLYCOPROTEIN"/>
    <property type="match status" value="1"/>
</dbReference>
<organism evidence="5 6">
    <name type="scientific">Stylophora pistillata</name>
    <name type="common">Smooth cauliflower coral</name>
    <dbReference type="NCBI Taxonomy" id="50429"/>
    <lineage>
        <taxon>Eukaryota</taxon>
        <taxon>Metazoa</taxon>
        <taxon>Cnidaria</taxon>
        <taxon>Anthozoa</taxon>
        <taxon>Hexacorallia</taxon>
        <taxon>Scleractinia</taxon>
        <taxon>Astrocoeniina</taxon>
        <taxon>Pocilloporidae</taxon>
        <taxon>Stylophora</taxon>
    </lineage>
</organism>
<keyword evidence="2" id="KW-1015">Disulfide bond</keyword>
<evidence type="ECO:0000256" key="3">
    <source>
        <dbReference type="SAM" id="Phobius"/>
    </source>
</evidence>
<proteinExistence type="predicted"/>
<reference evidence="6" key="1">
    <citation type="journal article" date="2017" name="bioRxiv">
        <title>Comparative analysis of the genomes of Stylophora pistillata and Acropora digitifera provides evidence for extensive differences between species of corals.</title>
        <authorList>
            <person name="Voolstra C.R."/>
            <person name="Li Y."/>
            <person name="Liew Y.J."/>
            <person name="Baumgarten S."/>
            <person name="Zoccola D."/>
            <person name="Flot J.-F."/>
            <person name="Tambutte S."/>
            <person name="Allemand D."/>
            <person name="Aranda M."/>
        </authorList>
    </citation>
    <scope>NUCLEOTIDE SEQUENCE [LARGE SCALE GENOMIC DNA]</scope>
</reference>
<dbReference type="InterPro" id="IPR045860">
    <property type="entry name" value="Snake_toxin-like_sf"/>
</dbReference>
<accession>A0A2B4SD29</accession>
<evidence type="ECO:0000256" key="2">
    <source>
        <dbReference type="ARBA" id="ARBA00023157"/>
    </source>
</evidence>
<keyword evidence="3" id="KW-0472">Membrane</keyword>
<protein>
    <recommendedName>
        <fullName evidence="7">UPAR/Ly6 domain-containing protein</fullName>
    </recommendedName>
</protein>
<feature type="chain" id="PRO_5012179936" description="UPAR/Ly6 domain-containing protein" evidence="4">
    <location>
        <begin position="22"/>
        <end position="129"/>
    </location>
</feature>
<dbReference type="OrthoDB" id="5949674at2759"/>
<dbReference type="AlphaFoldDB" id="A0A2B4SD29"/>
<evidence type="ECO:0000256" key="4">
    <source>
        <dbReference type="SAM" id="SignalP"/>
    </source>
</evidence>
<dbReference type="PANTHER" id="PTHR10036:SF3">
    <property type="entry name" value="PROTEIN SLEEPLESS-RELATED"/>
    <property type="match status" value="1"/>
</dbReference>
<evidence type="ECO:0008006" key="7">
    <source>
        <dbReference type="Google" id="ProtNLM"/>
    </source>
</evidence>
<gene>
    <name evidence="5" type="ORF">AWC38_SpisGene8989</name>
</gene>